<accession>A0AAU7JPJ7</accession>
<dbReference type="Gene3D" id="1.10.45.10">
    <property type="entry name" value="Vanillyl-alcohol Oxidase, Chain A, domain 4"/>
    <property type="match status" value="1"/>
</dbReference>
<dbReference type="GO" id="GO:0071949">
    <property type="term" value="F:FAD binding"/>
    <property type="evidence" value="ECO:0007669"/>
    <property type="project" value="InterPro"/>
</dbReference>
<dbReference type="PANTHER" id="PTHR43762">
    <property type="entry name" value="L-GULONOLACTONE OXIDASE"/>
    <property type="match status" value="1"/>
</dbReference>
<dbReference type="Gene3D" id="3.30.70.2520">
    <property type="match status" value="1"/>
</dbReference>
<dbReference type="InterPro" id="IPR016167">
    <property type="entry name" value="FAD-bd_PCMH_sub1"/>
</dbReference>
<dbReference type="PROSITE" id="PS51387">
    <property type="entry name" value="FAD_PCMH"/>
    <property type="match status" value="1"/>
</dbReference>
<dbReference type="Pfam" id="PF04030">
    <property type="entry name" value="ALO"/>
    <property type="match status" value="1"/>
</dbReference>
<evidence type="ECO:0000313" key="3">
    <source>
        <dbReference type="EMBL" id="XBO42225.1"/>
    </source>
</evidence>
<gene>
    <name evidence="3" type="ORF">ABEG17_11575</name>
</gene>
<keyword evidence="1" id="KW-0560">Oxidoreductase</keyword>
<dbReference type="GO" id="GO:0003885">
    <property type="term" value="F:D-arabinono-1,4-lactone oxidase activity"/>
    <property type="evidence" value="ECO:0007669"/>
    <property type="project" value="InterPro"/>
</dbReference>
<dbReference type="Gene3D" id="3.30.465.10">
    <property type="match status" value="1"/>
</dbReference>
<organism evidence="3">
    <name type="scientific">Pedococcus sp. KACC 23699</name>
    <dbReference type="NCBI Taxonomy" id="3149228"/>
    <lineage>
        <taxon>Bacteria</taxon>
        <taxon>Bacillati</taxon>
        <taxon>Actinomycetota</taxon>
        <taxon>Actinomycetes</taxon>
        <taxon>Micrococcales</taxon>
        <taxon>Intrasporangiaceae</taxon>
        <taxon>Pedococcus</taxon>
    </lineage>
</organism>
<evidence type="ECO:0000256" key="1">
    <source>
        <dbReference type="ARBA" id="ARBA00023002"/>
    </source>
</evidence>
<dbReference type="InterPro" id="IPR016166">
    <property type="entry name" value="FAD-bd_PCMH"/>
</dbReference>
<protein>
    <submittedName>
        <fullName evidence="3">D-arabinono-1,4-lactone oxidase</fullName>
    </submittedName>
</protein>
<dbReference type="InterPro" id="IPR007173">
    <property type="entry name" value="ALO_C"/>
</dbReference>
<dbReference type="InterPro" id="IPR006094">
    <property type="entry name" value="Oxid_FAD_bind_N"/>
</dbReference>
<dbReference type="AlphaFoldDB" id="A0AAU7JPJ7"/>
<dbReference type="Pfam" id="PF01565">
    <property type="entry name" value="FAD_binding_4"/>
    <property type="match status" value="1"/>
</dbReference>
<proteinExistence type="predicted"/>
<dbReference type="PANTHER" id="PTHR43762:SF1">
    <property type="entry name" value="D-ARABINONO-1,4-LACTONE OXIDASE"/>
    <property type="match status" value="1"/>
</dbReference>
<dbReference type="EMBL" id="CP157483">
    <property type="protein sequence ID" value="XBO42225.1"/>
    <property type="molecule type" value="Genomic_DNA"/>
</dbReference>
<reference evidence="3" key="1">
    <citation type="submission" date="2024-05" db="EMBL/GenBank/DDBJ databases">
        <authorList>
            <person name="Kim S."/>
            <person name="Heo J."/>
            <person name="Choi H."/>
            <person name="Choi Y."/>
            <person name="Kwon S.-W."/>
            <person name="Kim Y."/>
        </authorList>
    </citation>
    <scope>NUCLEOTIDE SEQUENCE</scope>
    <source>
        <strain evidence="3">KACC 23699</strain>
    </source>
</reference>
<dbReference type="GO" id="GO:0016020">
    <property type="term" value="C:membrane"/>
    <property type="evidence" value="ECO:0007669"/>
    <property type="project" value="InterPro"/>
</dbReference>
<dbReference type="SUPFAM" id="SSF56176">
    <property type="entry name" value="FAD-binding/transporter-associated domain-like"/>
    <property type="match status" value="1"/>
</dbReference>
<dbReference type="InterPro" id="IPR016171">
    <property type="entry name" value="Vanillyl_alc_oxidase_C-sub2"/>
</dbReference>
<evidence type="ECO:0000259" key="2">
    <source>
        <dbReference type="PROSITE" id="PS51387"/>
    </source>
</evidence>
<dbReference type="GO" id="GO:0080049">
    <property type="term" value="F:L-gulono-1,4-lactone dehydrogenase activity"/>
    <property type="evidence" value="ECO:0007669"/>
    <property type="project" value="TreeGrafter"/>
</dbReference>
<feature type="domain" description="FAD-binding PCMH-type" evidence="2">
    <location>
        <begin position="10"/>
        <end position="184"/>
    </location>
</feature>
<dbReference type="InterPro" id="IPR016169">
    <property type="entry name" value="FAD-bd_PCMH_sub2"/>
</dbReference>
<sequence length="421" mass="44917">MLERNWAGNHTYGALRLARPRSVPELQELVAGADHVRALGSRHSFTALADTDGVLVSVADLADPACSDPAGSGAVEVDARARTATVPGGASYGLVAAELERQGWALASLASLPHISVAGAVATGTHGSGDGTGSLSAAVAGLEMVGADGWLVRLQRGAEGFDGSVVALGALGIVTRVTLDVEPTYAVRQDVFTGLPWSVVESHLDAITGAADSVSLFTRFDDTGVRQVWCKSRGAESPSDFFGAPRATRVLHMLDGAPAESVTDQSGTPGPWLERLPHFRLEFTPSRGAELQSEYLLPRRHAIEALAVLRRLQPVFAPVLQNAEIRTVAADPLWLSGSHDEDVVGIHFTWELDEPAVYAVLPHIEALLLPLGGRPHWGKCFVAAATELAPLYPRWDDFRRLRESRDPERKFGGAFLDRVLG</sequence>
<name>A0AAU7JPJ7_9MICO</name>
<dbReference type="InterPro" id="IPR010031">
    <property type="entry name" value="FAD_lactone_oxidase-like"/>
</dbReference>
<dbReference type="InterPro" id="IPR036318">
    <property type="entry name" value="FAD-bd_PCMH-like_sf"/>
</dbReference>
<dbReference type="Gene3D" id="3.30.70.2530">
    <property type="match status" value="1"/>
</dbReference>
<dbReference type="Gene3D" id="3.30.43.10">
    <property type="entry name" value="Uridine Diphospho-n-acetylenolpyruvylglucosamine Reductase, domain 2"/>
    <property type="match status" value="1"/>
</dbReference>
<dbReference type="RefSeq" id="WP_406829636.1">
    <property type="nucleotide sequence ID" value="NZ_CP157483.1"/>
</dbReference>